<evidence type="ECO:0000256" key="3">
    <source>
        <dbReference type="ARBA" id="ARBA00022840"/>
    </source>
</evidence>
<dbReference type="InterPro" id="IPR013563">
    <property type="entry name" value="Oligopep_ABC_C"/>
</dbReference>
<dbReference type="CDD" id="cd03257">
    <property type="entry name" value="ABC_NikE_OppD_transporters"/>
    <property type="match status" value="2"/>
</dbReference>
<evidence type="ECO:0000256" key="2">
    <source>
        <dbReference type="ARBA" id="ARBA00022741"/>
    </source>
</evidence>
<keyword evidence="3 5" id="KW-0067">ATP-binding</keyword>
<dbReference type="OrthoDB" id="9814623at2"/>
<dbReference type="InterPro" id="IPR027417">
    <property type="entry name" value="P-loop_NTPase"/>
</dbReference>
<keyword evidence="2" id="KW-0547">Nucleotide-binding</keyword>
<dbReference type="PROSITE" id="PS00211">
    <property type="entry name" value="ABC_TRANSPORTER_1"/>
    <property type="match status" value="2"/>
</dbReference>
<keyword evidence="1" id="KW-0813">Transport</keyword>
<proteinExistence type="predicted"/>
<dbReference type="Pfam" id="PF08352">
    <property type="entry name" value="oligo_HPY"/>
    <property type="match status" value="1"/>
</dbReference>
<dbReference type="RefSeq" id="WP_108911645.1">
    <property type="nucleotide sequence ID" value="NZ_CP021886.1"/>
</dbReference>
<dbReference type="NCBIfam" id="NF007739">
    <property type="entry name" value="PRK10419.1"/>
    <property type="match status" value="2"/>
</dbReference>
<reference evidence="5 6" key="1">
    <citation type="submission" date="2017-06" db="EMBL/GenBank/DDBJ databases">
        <title>Complete genome of Helicobacter apodemus.</title>
        <authorList>
            <person name="Cho S."/>
        </authorList>
    </citation>
    <scope>NUCLEOTIDE SEQUENCE [LARGE SCALE GENOMIC DNA]</scope>
    <source>
        <strain evidence="6">SNUVETPUB-15-01</strain>
    </source>
</reference>
<dbReference type="GO" id="GO:0016887">
    <property type="term" value="F:ATP hydrolysis activity"/>
    <property type="evidence" value="ECO:0007669"/>
    <property type="project" value="InterPro"/>
</dbReference>
<dbReference type="GO" id="GO:0015833">
    <property type="term" value="P:peptide transport"/>
    <property type="evidence" value="ECO:0007669"/>
    <property type="project" value="InterPro"/>
</dbReference>
<dbReference type="InterPro" id="IPR017871">
    <property type="entry name" value="ABC_transporter-like_CS"/>
</dbReference>
<sequence length="525" mass="58803">MDKILEIQNLSLNFKGFALKNIALSIQKGEVLGLVGQSGSGKSLLSNTILGFIRDYQLLSGNIEFLGENLLLKNQKAMCSLRGAKIGYIFQEPLSALNPLHKIKKQILEALKIHNLYSKDTLQTRLYELLDMVKLDKSHLQRYPYELSGGQRQRVCIAIALANNPQLLIADEPTTALDSKIQEQIIGLLQDLQKQLHLSILFISHNLGIISQISQNIAVMKEGEIVEYGVNQEVFNTPKHPYTKTLLKSLGISYREVKNCGKEILRVEDLKLCYVLKRNFLGKTLQELEALKSLNFTLREGESLGIIGESGSGKSSLANALVRLLQPSGKIMFLQEDFLNLKGEALQAKRKALQMIFQDPFGALNPKMNLYEIIKEGLEIHHFKGDIAKEVCQALYDVGLDESFLQRYPYELSGGQRQRVCIARSLVLKPKILILDEATSALDQNTQKQVLDLFLALGQKYALSYLCISHDLAVVANLCERVLVLQKGEIIESGATQEVFSNPKTTYVKELLECAKFNARLNEGL</sequence>
<feature type="domain" description="ABC transporter" evidence="4">
    <location>
        <begin position="265"/>
        <end position="512"/>
    </location>
</feature>
<evidence type="ECO:0000313" key="6">
    <source>
        <dbReference type="Proteomes" id="UP000244890"/>
    </source>
</evidence>
<dbReference type="KEGG" id="had:CDV25_08910"/>
<evidence type="ECO:0000256" key="1">
    <source>
        <dbReference type="ARBA" id="ARBA00022448"/>
    </source>
</evidence>
<dbReference type="Gene3D" id="3.40.50.300">
    <property type="entry name" value="P-loop containing nucleotide triphosphate hydrolases"/>
    <property type="match status" value="2"/>
</dbReference>
<dbReference type="PROSITE" id="PS50893">
    <property type="entry name" value="ABC_TRANSPORTER_2"/>
    <property type="match status" value="2"/>
</dbReference>
<name>A0A2U8FF69_9HELI</name>
<dbReference type="NCBIfam" id="NF008453">
    <property type="entry name" value="PRK11308.1"/>
    <property type="match status" value="2"/>
</dbReference>
<dbReference type="Pfam" id="PF00005">
    <property type="entry name" value="ABC_tran"/>
    <property type="match status" value="2"/>
</dbReference>
<dbReference type="PANTHER" id="PTHR43776">
    <property type="entry name" value="TRANSPORT ATP-BINDING PROTEIN"/>
    <property type="match status" value="1"/>
</dbReference>
<protein>
    <submittedName>
        <fullName evidence="5">ABC transporter ATP-binding protein</fullName>
    </submittedName>
</protein>
<dbReference type="InterPro" id="IPR003593">
    <property type="entry name" value="AAA+_ATPase"/>
</dbReference>
<dbReference type="SUPFAM" id="SSF52540">
    <property type="entry name" value="P-loop containing nucleoside triphosphate hydrolases"/>
    <property type="match status" value="2"/>
</dbReference>
<dbReference type="InterPro" id="IPR003439">
    <property type="entry name" value="ABC_transporter-like_ATP-bd"/>
</dbReference>
<dbReference type="GO" id="GO:0005524">
    <property type="term" value="F:ATP binding"/>
    <property type="evidence" value="ECO:0007669"/>
    <property type="project" value="UniProtKB-KW"/>
</dbReference>
<dbReference type="PANTHER" id="PTHR43776:SF8">
    <property type="entry name" value="ABC TRANSPORTER, ATP-BINDING PROTEIN"/>
    <property type="match status" value="1"/>
</dbReference>
<gene>
    <name evidence="5" type="ORF">CDV25_08910</name>
</gene>
<dbReference type="InterPro" id="IPR050319">
    <property type="entry name" value="ABC_transp_ATP-bind"/>
</dbReference>
<feature type="domain" description="ABC transporter" evidence="4">
    <location>
        <begin position="2"/>
        <end position="247"/>
    </location>
</feature>
<dbReference type="SMART" id="SM00382">
    <property type="entry name" value="AAA"/>
    <property type="match status" value="2"/>
</dbReference>
<organism evidence="5 6">
    <name type="scientific">Helicobacter apodemus</name>
    <dbReference type="NCBI Taxonomy" id="135569"/>
    <lineage>
        <taxon>Bacteria</taxon>
        <taxon>Pseudomonadati</taxon>
        <taxon>Campylobacterota</taxon>
        <taxon>Epsilonproteobacteria</taxon>
        <taxon>Campylobacterales</taxon>
        <taxon>Helicobacteraceae</taxon>
        <taxon>Helicobacter</taxon>
    </lineage>
</organism>
<evidence type="ECO:0000313" key="5">
    <source>
        <dbReference type="EMBL" id="AWI34869.1"/>
    </source>
</evidence>
<dbReference type="Proteomes" id="UP000244890">
    <property type="component" value="Chromosome"/>
</dbReference>
<dbReference type="AlphaFoldDB" id="A0A2U8FF69"/>
<dbReference type="GO" id="GO:0055085">
    <property type="term" value="P:transmembrane transport"/>
    <property type="evidence" value="ECO:0007669"/>
    <property type="project" value="UniProtKB-ARBA"/>
</dbReference>
<accession>A0A2U8FF69</accession>
<evidence type="ECO:0000259" key="4">
    <source>
        <dbReference type="PROSITE" id="PS50893"/>
    </source>
</evidence>
<dbReference type="EMBL" id="CP021886">
    <property type="protein sequence ID" value="AWI34869.1"/>
    <property type="molecule type" value="Genomic_DNA"/>
</dbReference>